<dbReference type="EMBL" id="KL142371">
    <property type="protein sequence ID" value="KDR81219.1"/>
    <property type="molecule type" value="Genomic_DNA"/>
</dbReference>
<reference evidence="4" key="1">
    <citation type="journal article" date="2014" name="Proc. Natl. Acad. Sci. U.S.A.">
        <title>Extensive sampling of basidiomycete genomes demonstrates inadequacy of the white-rot/brown-rot paradigm for wood decay fungi.</title>
        <authorList>
            <person name="Riley R."/>
            <person name="Salamov A.A."/>
            <person name="Brown D.W."/>
            <person name="Nagy L.G."/>
            <person name="Floudas D."/>
            <person name="Held B.W."/>
            <person name="Levasseur A."/>
            <person name="Lombard V."/>
            <person name="Morin E."/>
            <person name="Otillar R."/>
            <person name="Lindquist E.A."/>
            <person name="Sun H."/>
            <person name="LaButti K.M."/>
            <person name="Schmutz J."/>
            <person name="Jabbour D."/>
            <person name="Luo H."/>
            <person name="Baker S.E."/>
            <person name="Pisabarro A.G."/>
            <person name="Walton J.D."/>
            <person name="Blanchette R.A."/>
            <person name="Henrissat B."/>
            <person name="Martin F."/>
            <person name="Cullen D."/>
            <person name="Hibbett D.S."/>
            <person name="Grigoriev I.V."/>
        </authorList>
    </citation>
    <scope>NUCLEOTIDE SEQUENCE [LARGE SCALE GENOMIC DNA]</scope>
    <source>
        <strain evidence="4">CBS 339.88</strain>
    </source>
</reference>
<dbReference type="HOGENOM" id="CLU_035509_15_2_1"/>
<evidence type="ECO:0000259" key="2">
    <source>
        <dbReference type="Pfam" id="PF20151"/>
    </source>
</evidence>
<evidence type="ECO:0000256" key="1">
    <source>
        <dbReference type="SAM" id="Phobius"/>
    </source>
</evidence>
<feature type="transmembrane region" description="Helical" evidence="1">
    <location>
        <begin position="124"/>
        <end position="143"/>
    </location>
</feature>
<keyword evidence="1" id="KW-0472">Membrane</keyword>
<dbReference type="Pfam" id="PF20151">
    <property type="entry name" value="DUF6533"/>
    <property type="match status" value="1"/>
</dbReference>
<evidence type="ECO:0000313" key="4">
    <source>
        <dbReference type="Proteomes" id="UP000027222"/>
    </source>
</evidence>
<accession>A0A067TMR2</accession>
<organism evidence="3 4">
    <name type="scientific">Galerina marginata (strain CBS 339.88)</name>
    <dbReference type="NCBI Taxonomy" id="685588"/>
    <lineage>
        <taxon>Eukaryota</taxon>
        <taxon>Fungi</taxon>
        <taxon>Dikarya</taxon>
        <taxon>Basidiomycota</taxon>
        <taxon>Agaricomycotina</taxon>
        <taxon>Agaricomycetes</taxon>
        <taxon>Agaricomycetidae</taxon>
        <taxon>Agaricales</taxon>
        <taxon>Agaricineae</taxon>
        <taxon>Strophariaceae</taxon>
        <taxon>Galerina</taxon>
    </lineage>
</organism>
<gene>
    <name evidence="3" type="ORF">GALMADRAFT_241762</name>
</gene>
<keyword evidence="1" id="KW-1133">Transmembrane helix</keyword>
<proteinExistence type="predicted"/>
<feature type="transmembrane region" description="Helical" evidence="1">
    <location>
        <begin position="244"/>
        <end position="264"/>
    </location>
</feature>
<sequence>MSYFTPSSKHPSVSGLFDLQGTHYARIASNAMFLYDHLITVNDEVELIWKAKWSFVTILFLMNRYYVLAAVFFNLYVFFSPNITDTICTRYSHWEAWSGLVVFMPAHGILQIRIYALYSLNKKILALMLVFYITSSSVSAWILRTDLESLVVAALPILGGKFCVPTKISSFSSFWIPVLLFDFMLFSLAVIRGVGEYRSKGSSIFRGSRSLMNILIRDSVFYFLVIAITYLTCLQFWLSAPLLVEAPLGFAPAMSSVLASRVLFNIRRASREESSTLSQTIQFKTAELGAENPQGEERD</sequence>
<feature type="transmembrane region" description="Helical" evidence="1">
    <location>
        <begin position="174"/>
        <end position="194"/>
    </location>
</feature>
<feature type="transmembrane region" description="Helical" evidence="1">
    <location>
        <begin position="53"/>
        <end position="79"/>
    </location>
</feature>
<dbReference type="AlphaFoldDB" id="A0A067TMR2"/>
<keyword evidence="1" id="KW-0812">Transmembrane</keyword>
<feature type="transmembrane region" description="Helical" evidence="1">
    <location>
        <begin position="100"/>
        <end position="118"/>
    </location>
</feature>
<evidence type="ECO:0000313" key="3">
    <source>
        <dbReference type="EMBL" id="KDR81219.1"/>
    </source>
</evidence>
<feature type="transmembrane region" description="Helical" evidence="1">
    <location>
        <begin position="215"/>
        <end position="238"/>
    </location>
</feature>
<feature type="domain" description="DUF6533" evidence="2">
    <location>
        <begin position="24"/>
        <end position="68"/>
    </location>
</feature>
<dbReference type="InterPro" id="IPR045340">
    <property type="entry name" value="DUF6533"/>
</dbReference>
<dbReference type="Proteomes" id="UP000027222">
    <property type="component" value="Unassembled WGS sequence"/>
</dbReference>
<keyword evidence="4" id="KW-1185">Reference proteome</keyword>
<protein>
    <recommendedName>
        <fullName evidence="2">DUF6533 domain-containing protein</fullName>
    </recommendedName>
</protein>
<name>A0A067TMR2_GALM3</name>
<dbReference type="OrthoDB" id="3349377at2759"/>